<dbReference type="AlphaFoldDB" id="M3IGQ1"/>
<evidence type="ECO:0000313" key="2">
    <source>
        <dbReference type="Proteomes" id="UP000011777"/>
    </source>
</evidence>
<evidence type="ECO:0008006" key="3">
    <source>
        <dbReference type="Google" id="ProtNLM"/>
    </source>
</evidence>
<sequence>MFRLIASNAQQGFKPSLLSKVKHAKNTTKFGTATSQPISFDSNNMINYQIRNNSSAATATVPASKIIDQYQEKLRHYKLNAHKPIHIKSRGRYSQDEVSSYSIDEFSQLLHDADFRAQLTEDHLFKFASNIYSSTINSRRSRLGKARNRDNDQAAAFNEDVSYQTAVLSLAELIASGELNSILSSRTLFKVFGTLLQFKLSNDILSLWESGISGEVGSLYLAHDVLSIVIQVGYESKRFSYEEIKQIYDSSVVEGEPVHPFLSDRIGQVAISEGDHARGLDALESLMTLYESDPKERAVLGGLAQLHLSFIGQCKDIAIAKRFFEKALNPGGLPYVVVLKSPYMVSFLQNCSDGGDSMETLIELWKRISTQYIRDNHDLSSKSATINTGLFKIFFDKYPEPTEEAVKMLSLIFEKCPKIDEVFLNTMVSIMSWNDKDLFQKIVNAYEKYNVEKSIISHRIILKQAGLIEFSNSDILNLWNELLHKLDEENYTYIANADWASLRAATLFSEKYKDQRTGVYFSILKKYKDYMQHNYAAVKFLRNWVRNADAYKLISRITVEEDPVIEDEIKVTVPAFKNLKKNVNYRAVTKEVTNAAPRLIE</sequence>
<protein>
    <recommendedName>
        <fullName evidence="3">Protein RMD9, mitochondrial</fullName>
    </recommendedName>
</protein>
<dbReference type="OMA" id="WENGVND"/>
<accession>M3IGQ1</accession>
<keyword evidence="2" id="KW-1185">Reference proteome</keyword>
<organism evidence="1 2">
    <name type="scientific">Candida maltosa (strain Xu316)</name>
    <name type="common">Yeast</name>
    <dbReference type="NCBI Taxonomy" id="1245528"/>
    <lineage>
        <taxon>Eukaryota</taxon>
        <taxon>Fungi</taxon>
        <taxon>Dikarya</taxon>
        <taxon>Ascomycota</taxon>
        <taxon>Saccharomycotina</taxon>
        <taxon>Pichiomycetes</taxon>
        <taxon>Debaryomycetaceae</taxon>
        <taxon>Candida/Lodderomyces clade</taxon>
        <taxon>Candida</taxon>
    </lineage>
</organism>
<dbReference type="STRING" id="1245528.M3IGQ1"/>
<comment type="caution">
    <text evidence="1">The sequence shown here is derived from an EMBL/GenBank/DDBJ whole genome shotgun (WGS) entry which is preliminary data.</text>
</comment>
<proteinExistence type="predicted"/>
<dbReference type="HOGENOM" id="CLU_019840_1_0_1"/>
<reference evidence="1 2" key="1">
    <citation type="submission" date="2013-02" db="EMBL/GenBank/DDBJ databases">
        <title>Genome sequence of Candida maltosa Xu316, a potential industrial strain for xylitol and ethanol production.</title>
        <authorList>
            <person name="Yu J."/>
            <person name="Wang Q."/>
            <person name="Geng X."/>
            <person name="Bao W."/>
            <person name="He P."/>
            <person name="Cai J."/>
        </authorList>
    </citation>
    <scope>NUCLEOTIDE SEQUENCE [LARGE SCALE GENOMIC DNA]</scope>
    <source>
        <strain evidence="2">Xu316</strain>
    </source>
</reference>
<dbReference type="OrthoDB" id="4081443at2759"/>
<dbReference type="EMBL" id="AOGT01002462">
    <property type="protein sequence ID" value="EMG45446.1"/>
    <property type="molecule type" value="Genomic_DNA"/>
</dbReference>
<name>M3IGQ1_CANMX</name>
<dbReference type="eggNOG" id="ENOG502QUSW">
    <property type="taxonomic scope" value="Eukaryota"/>
</dbReference>
<dbReference type="Proteomes" id="UP000011777">
    <property type="component" value="Unassembled WGS sequence"/>
</dbReference>
<evidence type="ECO:0000313" key="1">
    <source>
        <dbReference type="EMBL" id="EMG45446.1"/>
    </source>
</evidence>
<gene>
    <name evidence="1" type="ORF">G210_4367</name>
</gene>